<dbReference type="Proteomes" id="UP000004210">
    <property type="component" value="Unassembled WGS sequence"/>
</dbReference>
<dbReference type="PATRIC" id="fig|1163408.3.peg.1753"/>
<reference evidence="3 4" key="1">
    <citation type="journal article" date="2012" name="J. Bacteriol.">
        <title>Genome sequences for six rhodanobacter strains, isolated from soils and the terrestrial subsurface, with variable denitrification capabilities.</title>
        <authorList>
            <person name="Kostka J.E."/>
            <person name="Green S.J."/>
            <person name="Rishishwar L."/>
            <person name="Prakash O."/>
            <person name="Katz L.S."/>
            <person name="Marino-Ramirez L."/>
            <person name="Jordan I.K."/>
            <person name="Munk C."/>
            <person name="Ivanova N."/>
            <person name="Mikhailova N."/>
            <person name="Watson D.B."/>
            <person name="Brown S.D."/>
            <person name="Palumbo A.V."/>
            <person name="Brooks S.C."/>
        </authorList>
    </citation>
    <scope>NUCLEOTIDE SEQUENCE [LARGE SCALE GENOMIC DNA]</scope>
    <source>
        <strain evidence="4">Jip2T</strain>
    </source>
</reference>
<dbReference type="AlphaFoldDB" id="I4VRB8"/>
<gene>
    <name evidence="3" type="ORF">UU9_08550</name>
</gene>
<evidence type="ECO:0008006" key="5">
    <source>
        <dbReference type="Google" id="ProtNLM"/>
    </source>
</evidence>
<protein>
    <recommendedName>
        <fullName evidence="5">Transmembrane protein</fullName>
    </recommendedName>
</protein>
<keyword evidence="1" id="KW-0472">Membrane</keyword>
<sequence length="463" mass="49968">MSRSSRPSKRRGCWLLALCFPLAIQAAIPDDFAYRFALTTDGSSAAWRVELSPAIYAVSPPAHRLRDIIVVNAQGRQVPFGPLPPTAPRAQAFMLKTVLLPLPSNDPGHNDSVRIQRNSDGAIVIEQPSTSAIAARPGQWLLDAGRPVNLARIEITAAALAGDARFHLSVQASNDLQHWDTRSDENEIVSVRRGTEAFAQRSITLDIDTPARYYRLSLRDGDHAPWDSTQTPDVELHGNTVDTNASEAARQWLDAPTPVASTATDGTDYDYTLPASLPLEAARITLVGSNTLASYRLLDHDGPGDRLLAAGTAVQIGTDADASAPITFAPVRIQHLRLHTDTPLAQPPTLHVAWRPDVFVFLAEGGGPYSLLAGSHAARRGDYPLQAALDRIRPTDAGPAWQLPQARLGPPTTAAGPAALLAPKPPFDWTRLLLWLVLTGGALAVVAMAWSLLRQSRRDGEKH</sequence>
<dbReference type="EMBL" id="AJXU01000031">
    <property type="protein sequence ID" value="EIL89759.1"/>
    <property type="molecule type" value="Genomic_DNA"/>
</dbReference>
<dbReference type="Pfam" id="PF13163">
    <property type="entry name" value="DUF3999"/>
    <property type="match status" value="1"/>
</dbReference>
<evidence type="ECO:0000313" key="3">
    <source>
        <dbReference type="EMBL" id="EIL89759.1"/>
    </source>
</evidence>
<accession>I4VRB8</accession>
<evidence type="ECO:0000313" key="4">
    <source>
        <dbReference type="Proteomes" id="UP000004210"/>
    </source>
</evidence>
<feature type="chain" id="PRO_5003697136" description="Transmembrane protein" evidence="2">
    <location>
        <begin position="27"/>
        <end position="463"/>
    </location>
</feature>
<name>I4VRB8_9GAMM</name>
<keyword evidence="2" id="KW-0732">Signal</keyword>
<keyword evidence="1" id="KW-1133">Transmembrane helix</keyword>
<dbReference type="RefSeq" id="WP_007081347.1">
    <property type="nucleotide sequence ID" value="NZ_AJXU01000031.1"/>
</dbReference>
<feature type="signal peptide" evidence="2">
    <location>
        <begin position="1"/>
        <end position="26"/>
    </location>
</feature>
<evidence type="ECO:0000256" key="1">
    <source>
        <dbReference type="SAM" id="Phobius"/>
    </source>
</evidence>
<dbReference type="eggNOG" id="ENOG5031WM6">
    <property type="taxonomic scope" value="Bacteria"/>
</dbReference>
<dbReference type="InterPro" id="IPR025060">
    <property type="entry name" value="DUF3999"/>
</dbReference>
<comment type="caution">
    <text evidence="3">The sequence shown here is derived from an EMBL/GenBank/DDBJ whole genome shotgun (WGS) entry which is preliminary data.</text>
</comment>
<keyword evidence="4" id="KW-1185">Reference proteome</keyword>
<organism evidence="3 4">
    <name type="scientific">Rhodanobacter fulvus Jip2</name>
    <dbReference type="NCBI Taxonomy" id="1163408"/>
    <lineage>
        <taxon>Bacteria</taxon>
        <taxon>Pseudomonadati</taxon>
        <taxon>Pseudomonadota</taxon>
        <taxon>Gammaproteobacteria</taxon>
        <taxon>Lysobacterales</taxon>
        <taxon>Rhodanobacteraceae</taxon>
        <taxon>Rhodanobacter</taxon>
    </lineage>
</organism>
<feature type="transmembrane region" description="Helical" evidence="1">
    <location>
        <begin position="432"/>
        <end position="453"/>
    </location>
</feature>
<keyword evidence="1" id="KW-0812">Transmembrane</keyword>
<proteinExistence type="predicted"/>
<dbReference type="STRING" id="1163408.UU9_08550"/>
<evidence type="ECO:0000256" key="2">
    <source>
        <dbReference type="SAM" id="SignalP"/>
    </source>
</evidence>
<dbReference type="OrthoDB" id="5405606at2"/>